<evidence type="ECO:0000313" key="1">
    <source>
        <dbReference type="EMBL" id="SHK07950.1"/>
    </source>
</evidence>
<gene>
    <name evidence="1" type="ORF">SAMN05443507_10848</name>
</gene>
<sequence>MKINEGNIFESMRLLLPEHRAASAEFRRRKERLPQPLLDEQQLESLNWAMEQLLSLHLPALIQLEVFQNGKRKPLSGWLTHATPSSLHLQAEQKTHKIPKEDILRIHLDEFSD</sequence>
<name>A0A1M6PJ54_9BACL</name>
<keyword evidence="2" id="KW-1185">Reference proteome</keyword>
<dbReference type="OrthoDB" id="2376882at2"/>
<evidence type="ECO:0000313" key="2">
    <source>
        <dbReference type="Proteomes" id="UP000184016"/>
    </source>
</evidence>
<dbReference type="AlphaFoldDB" id="A0A1M6PJ54"/>
<dbReference type="RefSeq" id="WP_072873641.1">
    <property type="nucleotide sequence ID" value="NZ_FRAF01000008.1"/>
</dbReference>
<protein>
    <submittedName>
        <fullName evidence="1">YolD-like protein</fullName>
    </submittedName>
</protein>
<accession>A0A1M6PJ54</accession>
<dbReference type="Proteomes" id="UP000184016">
    <property type="component" value="Unassembled WGS sequence"/>
</dbReference>
<organism evidence="1 2">
    <name type="scientific">Alicyclobacillus tolerans</name>
    <dbReference type="NCBI Taxonomy" id="90970"/>
    <lineage>
        <taxon>Bacteria</taxon>
        <taxon>Bacillati</taxon>
        <taxon>Bacillota</taxon>
        <taxon>Bacilli</taxon>
        <taxon>Bacillales</taxon>
        <taxon>Alicyclobacillaceae</taxon>
        <taxon>Alicyclobacillus</taxon>
    </lineage>
</organism>
<dbReference type="EMBL" id="FRAF01000008">
    <property type="protein sequence ID" value="SHK07950.1"/>
    <property type="molecule type" value="Genomic_DNA"/>
</dbReference>
<proteinExistence type="predicted"/>
<dbReference type="InterPro" id="IPR014962">
    <property type="entry name" value="YolD"/>
</dbReference>
<reference evidence="2" key="1">
    <citation type="submission" date="2016-11" db="EMBL/GenBank/DDBJ databases">
        <authorList>
            <person name="Varghese N."/>
            <person name="Submissions S."/>
        </authorList>
    </citation>
    <scope>NUCLEOTIDE SEQUENCE [LARGE SCALE GENOMIC DNA]</scope>
    <source>
        <strain evidence="2">USBA-503</strain>
    </source>
</reference>
<dbReference type="STRING" id="1830138.SAMN05443507_10848"/>
<dbReference type="Pfam" id="PF08863">
    <property type="entry name" value="YolD"/>
    <property type="match status" value="1"/>
</dbReference>